<evidence type="ECO:0000256" key="8">
    <source>
        <dbReference type="SAM" id="Phobius"/>
    </source>
</evidence>
<evidence type="ECO:0008006" key="11">
    <source>
        <dbReference type="Google" id="ProtNLM"/>
    </source>
</evidence>
<accession>A0A1Y0EP45</accession>
<proteinExistence type="inferred from homology"/>
<protein>
    <recommendedName>
        <fullName evidence="11">Protein TolR</fullName>
    </recommendedName>
</protein>
<comment type="subcellular location">
    <subcellularLocation>
        <location evidence="1">Cell membrane</location>
        <topology evidence="1">Single-pass membrane protein</topology>
    </subcellularLocation>
    <subcellularLocation>
        <location evidence="7">Cell membrane</location>
        <topology evidence="7">Single-pass type II membrane protein</topology>
    </subcellularLocation>
</comment>
<keyword evidence="10" id="KW-1185">Reference proteome</keyword>
<dbReference type="GO" id="GO:0022857">
    <property type="term" value="F:transmembrane transporter activity"/>
    <property type="evidence" value="ECO:0007669"/>
    <property type="project" value="InterPro"/>
</dbReference>
<name>A0A1Y0EP45_9BURK</name>
<dbReference type="Pfam" id="PF02472">
    <property type="entry name" value="ExbD"/>
    <property type="match status" value="1"/>
</dbReference>
<organism evidence="9 10">
    <name type="scientific">Comamonas serinivorans</name>
    <dbReference type="NCBI Taxonomy" id="1082851"/>
    <lineage>
        <taxon>Bacteria</taxon>
        <taxon>Pseudomonadati</taxon>
        <taxon>Pseudomonadota</taxon>
        <taxon>Betaproteobacteria</taxon>
        <taxon>Burkholderiales</taxon>
        <taxon>Comamonadaceae</taxon>
        <taxon>Comamonas</taxon>
    </lineage>
</organism>
<dbReference type="GO" id="GO:0015031">
    <property type="term" value="P:protein transport"/>
    <property type="evidence" value="ECO:0007669"/>
    <property type="project" value="UniProtKB-KW"/>
</dbReference>
<evidence type="ECO:0000256" key="2">
    <source>
        <dbReference type="ARBA" id="ARBA00005811"/>
    </source>
</evidence>
<reference evidence="9 10" key="1">
    <citation type="submission" date="2017-05" db="EMBL/GenBank/DDBJ databases">
        <authorList>
            <person name="Song R."/>
            <person name="Chenine A.L."/>
            <person name="Ruprecht R.M."/>
        </authorList>
    </citation>
    <scope>NUCLEOTIDE SEQUENCE [LARGE SCALE GENOMIC DNA]</scope>
    <source>
        <strain evidence="9 10">DSM 26136</strain>
    </source>
</reference>
<evidence type="ECO:0000256" key="4">
    <source>
        <dbReference type="ARBA" id="ARBA00022692"/>
    </source>
</evidence>
<dbReference type="PANTHER" id="PTHR30558">
    <property type="entry name" value="EXBD MEMBRANE COMPONENT OF PMF-DRIVEN MACROMOLECULE IMPORT SYSTEM"/>
    <property type="match status" value="1"/>
</dbReference>
<evidence type="ECO:0000256" key="6">
    <source>
        <dbReference type="ARBA" id="ARBA00023136"/>
    </source>
</evidence>
<comment type="similarity">
    <text evidence="2 7">Belongs to the ExbD/TolR family.</text>
</comment>
<evidence type="ECO:0000256" key="5">
    <source>
        <dbReference type="ARBA" id="ARBA00022989"/>
    </source>
</evidence>
<feature type="transmembrane region" description="Helical" evidence="8">
    <location>
        <begin position="21"/>
        <end position="40"/>
    </location>
</feature>
<dbReference type="AlphaFoldDB" id="A0A1Y0EP45"/>
<dbReference type="Gene3D" id="3.30.420.270">
    <property type="match status" value="1"/>
</dbReference>
<evidence type="ECO:0000256" key="1">
    <source>
        <dbReference type="ARBA" id="ARBA00004162"/>
    </source>
</evidence>
<keyword evidence="6 8" id="KW-0472">Membrane</keyword>
<keyword evidence="7" id="KW-0813">Transport</keyword>
<sequence>MPGVSSRGRGRRAMNEINMVPFIDVMLVLLIIFMVTAPMITTGTINVPRAGKSAKPPEQRMEVEMTADGKLNLRTIENNKVDAEESLEGISQAQLLAQIKDAIDATPGLPVALAADKDMKYDEVMKLMGELQQLGVERVGLTVKK</sequence>
<keyword evidence="3" id="KW-1003">Cell membrane</keyword>
<gene>
    <name evidence="9" type="ORF">CCO03_10655</name>
</gene>
<dbReference type="Proteomes" id="UP000196138">
    <property type="component" value="Chromosome"/>
</dbReference>
<keyword evidence="5 8" id="KW-1133">Transmembrane helix</keyword>
<keyword evidence="4 7" id="KW-0812">Transmembrane</keyword>
<dbReference type="InterPro" id="IPR003400">
    <property type="entry name" value="ExbD"/>
</dbReference>
<dbReference type="EMBL" id="CP021455">
    <property type="protein sequence ID" value="ARU05089.1"/>
    <property type="molecule type" value="Genomic_DNA"/>
</dbReference>
<dbReference type="KEGG" id="cser:CCO03_10655"/>
<dbReference type="GO" id="GO:0005886">
    <property type="term" value="C:plasma membrane"/>
    <property type="evidence" value="ECO:0007669"/>
    <property type="project" value="UniProtKB-SubCell"/>
</dbReference>
<dbReference type="OrthoDB" id="9798629at2"/>
<evidence type="ECO:0000313" key="9">
    <source>
        <dbReference type="EMBL" id="ARU05089.1"/>
    </source>
</evidence>
<keyword evidence="7" id="KW-0653">Protein transport</keyword>
<evidence type="ECO:0000256" key="3">
    <source>
        <dbReference type="ARBA" id="ARBA00022475"/>
    </source>
</evidence>
<evidence type="ECO:0000256" key="7">
    <source>
        <dbReference type="RuleBase" id="RU003879"/>
    </source>
</evidence>
<evidence type="ECO:0000313" key="10">
    <source>
        <dbReference type="Proteomes" id="UP000196138"/>
    </source>
</evidence>
<dbReference type="PANTHER" id="PTHR30558:SF7">
    <property type="entry name" value="TOL-PAL SYSTEM PROTEIN TOLR"/>
    <property type="match status" value="1"/>
</dbReference>